<dbReference type="AlphaFoldDB" id="X8DJ30"/>
<comment type="caution">
    <text evidence="1">The sequence shown here is derived from an EMBL/GenBank/DDBJ whole genome shotgun (WGS) entry which is preliminary data.</text>
</comment>
<gene>
    <name evidence="1" type="ORF">I553_10505</name>
</gene>
<sequence>MGRTKDEETGMTLVDRFRGAVKGMPRRLVFGPLARPCCPG</sequence>
<proteinExistence type="predicted"/>
<dbReference type="PATRIC" id="fig|1299334.3.peg.1851"/>
<evidence type="ECO:0000313" key="1">
    <source>
        <dbReference type="EMBL" id="EUA68379.1"/>
    </source>
</evidence>
<organism evidence="1">
    <name type="scientific">Mycobacterium xenopi 4042</name>
    <dbReference type="NCBI Taxonomy" id="1299334"/>
    <lineage>
        <taxon>Bacteria</taxon>
        <taxon>Bacillati</taxon>
        <taxon>Actinomycetota</taxon>
        <taxon>Actinomycetes</taxon>
        <taxon>Mycobacteriales</taxon>
        <taxon>Mycobacteriaceae</taxon>
        <taxon>Mycobacterium</taxon>
    </lineage>
</organism>
<dbReference type="EMBL" id="JAOB01000016">
    <property type="protein sequence ID" value="EUA68379.1"/>
    <property type="molecule type" value="Genomic_DNA"/>
</dbReference>
<accession>X8DJ30</accession>
<reference evidence="1" key="1">
    <citation type="submission" date="2014-01" db="EMBL/GenBank/DDBJ databases">
        <authorList>
            <person name="Brown-Elliot B."/>
            <person name="Wallace R."/>
            <person name="Lenaerts A."/>
            <person name="Ordway D."/>
            <person name="DeGroote M.A."/>
            <person name="Parker T."/>
            <person name="Sizemore C."/>
            <person name="Tallon L.J."/>
            <person name="Sadzewicz L.K."/>
            <person name="Sengamalay N."/>
            <person name="Fraser C.M."/>
            <person name="Hine E."/>
            <person name="Shefchek K.A."/>
            <person name="Das S.P."/>
            <person name="Tettelin H."/>
        </authorList>
    </citation>
    <scope>NUCLEOTIDE SEQUENCE [LARGE SCALE GENOMIC DNA]</scope>
    <source>
        <strain evidence="1">4042</strain>
    </source>
</reference>
<protein>
    <submittedName>
        <fullName evidence="1">Uncharacterized protein</fullName>
    </submittedName>
</protein>
<name>X8DJ30_MYCXE</name>